<keyword evidence="4" id="KW-0498">Mitosis</keyword>
<evidence type="ECO:0000313" key="9">
    <source>
        <dbReference type="EMBL" id="OTG07052.1"/>
    </source>
</evidence>
<dbReference type="GO" id="GO:0000785">
    <property type="term" value="C:chromatin"/>
    <property type="evidence" value="ECO:0000318"/>
    <property type="project" value="GO_Central"/>
</dbReference>
<dbReference type="GO" id="GO:0140670">
    <property type="term" value="F:cohesin unloader activity"/>
    <property type="evidence" value="ECO:0000318"/>
    <property type="project" value="GO_Central"/>
</dbReference>
<evidence type="ECO:0000256" key="6">
    <source>
        <dbReference type="ARBA" id="ARBA00023242"/>
    </source>
</evidence>
<keyword evidence="6" id="KW-0539">Nucleus</keyword>
<keyword evidence="5" id="KW-0234">DNA repair</keyword>
<dbReference type="CDD" id="cd19953">
    <property type="entry name" value="PDS5"/>
    <property type="match status" value="1"/>
</dbReference>
<dbReference type="GO" id="GO:0051301">
    <property type="term" value="P:cell division"/>
    <property type="evidence" value="ECO:0007669"/>
    <property type="project" value="UniProtKB-KW"/>
</dbReference>
<protein>
    <submittedName>
        <fullName evidence="9">Putative ARM repeat superfamily protein</fullName>
    </submittedName>
</protein>
<dbReference type="Proteomes" id="UP000215914">
    <property type="component" value="Chromosome 11"/>
</dbReference>
<proteinExistence type="predicted"/>
<feature type="region of interest" description="Disordered" evidence="8">
    <location>
        <begin position="1078"/>
        <end position="1133"/>
    </location>
</feature>
<dbReference type="InterPro" id="IPR011989">
    <property type="entry name" value="ARM-like"/>
</dbReference>
<keyword evidence="3" id="KW-0227">DNA damage</keyword>
<dbReference type="InParanoid" id="A0A251T8S3"/>
<dbReference type="STRING" id="4232.A0A251T8S3"/>
<dbReference type="Gene3D" id="1.25.10.10">
    <property type="entry name" value="Leucine-rich Repeat Variant"/>
    <property type="match status" value="2"/>
</dbReference>
<dbReference type="PANTHER" id="PTHR12663">
    <property type="entry name" value="ANDROGEN INDUCED INHIBITOR OF PROLIFERATION AS3 / PDS5-RELATED"/>
    <property type="match status" value="1"/>
</dbReference>
<evidence type="ECO:0000256" key="2">
    <source>
        <dbReference type="ARBA" id="ARBA00022618"/>
    </source>
</evidence>
<keyword evidence="10" id="KW-1185">Reference proteome</keyword>
<dbReference type="PANTHER" id="PTHR12663:SF50">
    <property type="entry name" value="SISTER CHROMATID COHESION PROTEIN PDS5 HOMOLOG B"/>
    <property type="match status" value="1"/>
</dbReference>
<reference evidence="10" key="1">
    <citation type="journal article" date="2017" name="Nature">
        <title>The sunflower genome provides insights into oil metabolism, flowering and Asterid evolution.</title>
        <authorList>
            <person name="Badouin H."/>
            <person name="Gouzy J."/>
            <person name="Grassa C.J."/>
            <person name="Murat F."/>
            <person name="Staton S.E."/>
            <person name="Cottret L."/>
            <person name="Lelandais-Briere C."/>
            <person name="Owens G.L."/>
            <person name="Carrere S."/>
            <person name="Mayjonade B."/>
            <person name="Legrand L."/>
            <person name="Gill N."/>
            <person name="Kane N.C."/>
            <person name="Bowers J.E."/>
            <person name="Hubner S."/>
            <person name="Bellec A."/>
            <person name="Berard A."/>
            <person name="Berges H."/>
            <person name="Blanchet N."/>
            <person name="Boniface M.C."/>
            <person name="Brunel D."/>
            <person name="Catrice O."/>
            <person name="Chaidir N."/>
            <person name="Claudel C."/>
            <person name="Donnadieu C."/>
            <person name="Faraut T."/>
            <person name="Fievet G."/>
            <person name="Helmstetter N."/>
            <person name="King M."/>
            <person name="Knapp S.J."/>
            <person name="Lai Z."/>
            <person name="Le Paslier M.C."/>
            <person name="Lippi Y."/>
            <person name="Lorenzon L."/>
            <person name="Mandel J.R."/>
            <person name="Marage G."/>
            <person name="Marchand G."/>
            <person name="Marquand E."/>
            <person name="Bret-Mestries E."/>
            <person name="Morien E."/>
            <person name="Nambeesan S."/>
            <person name="Nguyen T."/>
            <person name="Pegot-Espagnet P."/>
            <person name="Pouilly N."/>
            <person name="Raftis F."/>
            <person name="Sallet E."/>
            <person name="Schiex T."/>
            <person name="Thomas J."/>
            <person name="Vandecasteele C."/>
            <person name="Vares D."/>
            <person name="Vear F."/>
            <person name="Vautrin S."/>
            <person name="Crespi M."/>
            <person name="Mangin B."/>
            <person name="Burke J.M."/>
            <person name="Salse J."/>
            <person name="Munos S."/>
            <person name="Vincourt P."/>
            <person name="Rieseberg L.H."/>
            <person name="Langlade N.B."/>
        </authorList>
    </citation>
    <scope>NUCLEOTIDE SEQUENCE [LARGE SCALE GENOMIC DNA]</scope>
    <source>
        <strain evidence="10">cv. SF193</strain>
    </source>
</reference>
<organism evidence="9 10">
    <name type="scientific">Helianthus annuus</name>
    <name type="common">Common sunflower</name>
    <dbReference type="NCBI Taxonomy" id="4232"/>
    <lineage>
        <taxon>Eukaryota</taxon>
        <taxon>Viridiplantae</taxon>
        <taxon>Streptophyta</taxon>
        <taxon>Embryophyta</taxon>
        <taxon>Tracheophyta</taxon>
        <taxon>Spermatophyta</taxon>
        <taxon>Magnoliopsida</taxon>
        <taxon>eudicotyledons</taxon>
        <taxon>Gunneridae</taxon>
        <taxon>Pentapetalae</taxon>
        <taxon>asterids</taxon>
        <taxon>campanulids</taxon>
        <taxon>Asterales</taxon>
        <taxon>Asteraceae</taxon>
        <taxon>Asteroideae</taxon>
        <taxon>Heliantheae alliance</taxon>
        <taxon>Heliantheae</taxon>
        <taxon>Helianthus</taxon>
    </lineage>
</organism>
<feature type="compositionally biased region" description="Basic and acidic residues" evidence="8">
    <location>
        <begin position="1119"/>
        <end position="1133"/>
    </location>
</feature>
<dbReference type="SUPFAM" id="SSF48371">
    <property type="entry name" value="ARM repeat"/>
    <property type="match status" value="2"/>
</dbReference>
<evidence type="ECO:0000256" key="3">
    <source>
        <dbReference type="ARBA" id="ARBA00022763"/>
    </source>
</evidence>
<sequence>MADSDGKAAKDLIRDVGKQLSAKKECPHKDLLVKLLRQAASALPKLKTQSDLLKPNIKPLSDSILKHGLLKQKDKDVRLLVSICVCEILRILAPNPGFSDADLRSIYQLLLGMFGELVDTKSPYYSRRVELLETVSKYNFCVLMLDIGCEDLVLKMFNIFFGVIRKEHSSNVFGAMSSIMSAILKEKVSQALMEVILRNLLKDKKDASPASFQLAVSVIDDCSQTLEPFVCRFLNRCILDRDNVNSELKESYHDIIYEIIQCAPQMLVAVVENLSQELLTEQVDVRITAIKFVGKLFSIPGCHIAQEYHHLFAEFINRFADKSSAVRLNAVLCAKSFYLFNPPGDNSTTVLSALEGRLLDFDDKVRTQAVAVVCDLAKSNLRPVPPEMITQAAKRLRDKKTSVRKKALQMLLDVYHDYCVKCSEGIIKLSVDFEQIPCGILLLCYDKDVEFGVQNIEHVLEEDLFPVSLSVEERIRHWIFLFSHSVSAYKDGMFTAAHEKALTAVLCQKKRLQLEMQSYLDLRTKEKNVSERGEEKIKKLFAKMSTCFPVKVKAEECFNKLHLVKDVGLFNTFKEILNEPEFGSSQIIRDNFVKKIKDLHTDFEFLQLLATKCSFNLFSSDHVRCILDNLSENKFGQANLKKACVALLMIIVNAFPLLLRGSEEPFCTLLLEEKSPFCNELLQMLVKAGPHISVDLSVIYPFLERICLNGTRAQAKLAISAISELIVTSQQFTFSYLCKTLVDALESGQHTPAVLQSLGCMAQHSVSAFESHAEEITRYIFDNIFSGLESDSSASCKLKIFGLKTLVKSFLPHQRTGVTRQIDEVLGIVSQMLLRAEISKGTLSCKKDKDHLRLAAATSVLQLSQLWDSHIPADIYRETVLMAKDHSTLVRKSFIKKTFKLLKNNFLHCKYLCAFALAASDTFDGSPKDDSLNYMAEIIKIRHLEAKVKRDATDNPVCSMIFLIHILAHDTKFPSQDPENEENSGPFFSPLVFTMDTLLNPSFVDGDMNRIHTVVSELHNIFNAIKMAEDALDVAKTSRLHVLANFGSKYLVTKNSGRPVSHTPTNILLPALLYKKGNAKQRERARSTKSSRKSLDDNAFDDGQLHKRSKTLNAHKKNSHETQKQTVSGDKEKQDFISPESITCLVGYQKSLHLRRILQVVTGLWDNYCIKEIPCNGNGKLAVYLERCIMF</sequence>
<evidence type="ECO:0000256" key="5">
    <source>
        <dbReference type="ARBA" id="ARBA00023204"/>
    </source>
</evidence>
<feature type="compositionally biased region" description="Basic residues" evidence="8">
    <location>
        <begin position="1106"/>
        <end position="1118"/>
    </location>
</feature>
<evidence type="ECO:0000256" key="1">
    <source>
        <dbReference type="ARBA" id="ARBA00004123"/>
    </source>
</evidence>
<keyword evidence="2" id="KW-0132">Cell division</keyword>
<evidence type="ECO:0000256" key="8">
    <source>
        <dbReference type="SAM" id="MobiDB-lite"/>
    </source>
</evidence>
<dbReference type="Pfam" id="PF20168">
    <property type="entry name" value="PDS5"/>
    <property type="match status" value="1"/>
</dbReference>
<dbReference type="GO" id="GO:0007064">
    <property type="term" value="P:mitotic sister chromatid cohesion"/>
    <property type="evidence" value="ECO:0000318"/>
    <property type="project" value="GO_Central"/>
</dbReference>
<gene>
    <name evidence="9" type="ORF">HannXRQ_Chr11g0326001</name>
</gene>
<dbReference type="GO" id="GO:0035825">
    <property type="term" value="P:homologous recombination"/>
    <property type="evidence" value="ECO:0007669"/>
    <property type="project" value="UniProtKB-ARBA"/>
</dbReference>
<dbReference type="InterPro" id="IPR039776">
    <property type="entry name" value="Pds5"/>
</dbReference>
<evidence type="ECO:0000313" key="10">
    <source>
        <dbReference type="Proteomes" id="UP000215914"/>
    </source>
</evidence>
<evidence type="ECO:0000256" key="4">
    <source>
        <dbReference type="ARBA" id="ARBA00022776"/>
    </source>
</evidence>
<comment type="subcellular location">
    <subcellularLocation>
        <location evidence="1">Nucleus</location>
    </subcellularLocation>
</comment>
<accession>A0A251T8S3</accession>
<keyword evidence="7" id="KW-0131">Cell cycle</keyword>
<dbReference type="OMA" id="YPPAYNM"/>
<dbReference type="GO" id="GO:0006281">
    <property type="term" value="P:DNA repair"/>
    <property type="evidence" value="ECO:0007669"/>
    <property type="project" value="UniProtKB-KW"/>
</dbReference>
<dbReference type="InterPro" id="IPR016024">
    <property type="entry name" value="ARM-type_fold"/>
</dbReference>
<name>A0A251T8S3_HELAN</name>
<evidence type="ECO:0000256" key="7">
    <source>
        <dbReference type="ARBA" id="ARBA00023306"/>
    </source>
</evidence>
<dbReference type="GO" id="GO:0005634">
    <property type="term" value="C:nucleus"/>
    <property type="evidence" value="ECO:0000318"/>
    <property type="project" value="GO_Central"/>
</dbReference>
<dbReference type="AlphaFoldDB" id="A0A251T8S3"/>
<dbReference type="EMBL" id="CM007900">
    <property type="protein sequence ID" value="OTG07052.1"/>
    <property type="molecule type" value="Genomic_DNA"/>
</dbReference>
<dbReference type="FunCoup" id="A0A251T8S3">
    <property type="interactions" value="4386"/>
</dbReference>